<feature type="region of interest" description="Disordered" evidence="1">
    <location>
        <begin position="161"/>
        <end position="199"/>
    </location>
</feature>
<name>A0A507F0R2_9FUNG</name>
<protein>
    <submittedName>
        <fullName evidence="2">Uncharacterized protein</fullName>
    </submittedName>
</protein>
<evidence type="ECO:0000256" key="1">
    <source>
        <dbReference type="SAM" id="MobiDB-lite"/>
    </source>
</evidence>
<accession>A0A507F0R2</accession>
<reference evidence="2 3" key="1">
    <citation type="journal article" date="2019" name="Sci. Rep.">
        <title>Comparative genomics of chytrid fungi reveal insights into the obligate biotrophic and pathogenic lifestyle of Synchytrium endobioticum.</title>
        <authorList>
            <person name="van de Vossenberg B.T.L.H."/>
            <person name="Warris S."/>
            <person name="Nguyen H.D.T."/>
            <person name="van Gent-Pelzer M.P.E."/>
            <person name="Joly D.L."/>
            <person name="van de Geest H.C."/>
            <person name="Bonants P.J.M."/>
            <person name="Smith D.S."/>
            <person name="Levesque C.A."/>
            <person name="van der Lee T.A.J."/>
        </authorList>
    </citation>
    <scope>NUCLEOTIDE SEQUENCE [LARGE SCALE GENOMIC DNA]</scope>
    <source>
        <strain evidence="2 3">CBS 675.73</strain>
    </source>
</reference>
<sequence length="414" mass="46770">MDSLSCLVDDASDGHDDEDAVYLRDAIRVLESLPEDAQERVYEIMMKAKELLATLALNTVASVFDSNDSNMAALPPEQDPIDAVNAALLSLRNQMISCGIRQEVDVMISMLVQAGFPFLPPKLRFATPEEVEQVSIPVLEVQEPQPIIAPRKQQEQFVIPAKPTPVRVPKSTQKNVKPPPPPKPPTATPAPPPPALPAFKASIRKPRSREFKAVVPVPKKTTTPKPFSFDTRHRPAIENDTINPQTAAGIHWALVPPQVYDFSFKRYKAQEPHLERSLHTAQAHFSETRREKYTYELREKLQVSHERKSQIKMVPFQITERRRVDPVHFEYKSHGKIQDVKNVWWDNVRVQTVDPPVPVTRTVLLDAIGKSVARKKLNAVYSCEERMKRAVGLLHKIDPFFSICVQKQASSEIS</sequence>
<gene>
    <name evidence="2" type="ORF">CcCBS67573_g06790</name>
</gene>
<organism evidence="2 3">
    <name type="scientific">Chytriomyces confervae</name>
    <dbReference type="NCBI Taxonomy" id="246404"/>
    <lineage>
        <taxon>Eukaryota</taxon>
        <taxon>Fungi</taxon>
        <taxon>Fungi incertae sedis</taxon>
        <taxon>Chytridiomycota</taxon>
        <taxon>Chytridiomycota incertae sedis</taxon>
        <taxon>Chytridiomycetes</taxon>
        <taxon>Chytridiales</taxon>
        <taxon>Chytriomycetaceae</taxon>
        <taxon>Chytriomyces</taxon>
    </lineage>
</organism>
<keyword evidence="3" id="KW-1185">Reference proteome</keyword>
<dbReference type="AlphaFoldDB" id="A0A507F0R2"/>
<proteinExistence type="predicted"/>
<evidence type="ECO:0000313" key="2">
    <source>
        <dbReference type="EMBL" id="TPX69704.1"/>
    </source>
</evidence>
<comment type="caution">
    <text evidence="2">The sequence shown here is derived from an EMBL/GenBank/DDBJ whole genome shotgun (WGS) entry which is preliminary data.</text>
</comment>
<dbReference type="OrthoDB" id="2162618at2759"/>
<dbReference type="Proteomes" id="UP000320333">
    <property type="component" value="Unassembled WGS sequence"/>
</dbReference>
<evidence type="ECO:0000313" key="3">
    <source>
        <dbReference type="Proteomes" id="UP000320333"/>
    </source>
</evidence>
<feature type="compositionally biased region" description="Pro residues" evidence="1">
    <location>
        <begin position="177"/>
        <end position="196"/>
    </location>
</feature>
<dbReference type="EMBL" id="QEAP01000308">
    <property type="protein sequence ID" value="TPX69704.1"/>
    <property type="molecule type" value="Genomic_DNA"/>
</dbReference>